<dbReference type="Pfam" id="PF04784">
    <property type="entry name" value="DUF547"/>
    <property type="match status" value="1"/>
</dbReference>
<accession>A0A7S4M8I8</accession>
<dbReference type="InterPro" id="IPR006869">
    <property type="entry name" value="DUF547"/>
</dbReference>
<dbReference type="AlphaFoldDB" id="A0A7S4M8I8"/>
<reference evidence="3" key="1">
    <citation type="submission" date="2021-01" db="EMBL/GenBank/DDBJ databases">
        <authorList>
            <person name="Corre E."/>
            <person name="Pelletier E."/>
            <person name="Niang G."/>
            <person name="Scheremetjew M."/>
            <person name="Finn R."/>
            <person name="Kale V."/>
            <person name="Holt S."/>
            <person name="Cochrane G."/>
            <person name="Meng A."/>
            <person name="Brown T."/>
            <person name="Cohen L."/>
        </authorList>
    </citation>
    <scope>NUCLEOTIDE SEQUENCE</scope>
    <source>
        <strain evidence="3">DIVA3 518/3/11/1/6</strain>
    </source>
</reference>
<dbReference type="EMBL" id="HBKP01005256">
    <property type="protein sequence ID" value="CAE2207142.1"/>
    <property type="molecule type" value="Transcribed_RNA"/>
</dbReference>
<feature type="domain" description="DUF547" evidence="2">
    <location>
        <begin position="79"/>
        <end position="196"/>
    </location>
</feature>
<name>A0A7S4M8I8_9EUKA</name>
<feature type="signal peptide" evidence="1">
    <location>
        <begin position="1"/>
        <end position="18"/>
    </location>
</feature>
<dbReference type="PANTHER" id="PTHR46361:SF5">
    <property type="entry name" value="DEP DOMAIN-CONTAINING PROTEIN"/>
    <property type="match status" value="1"/>
</dbReference>
<gene>
    <name evidence="3" type="ORF">VSP0166_LOCUS3748</name>
</gene>
<feature type="chain" id="PRO_5031404204" description="DUF547 domain-containing protein" evidence="1">
    <location>
        <begin position="19"/>
        <end position="287"/>
    </location>
</feature>
<evidence type="ECO:0000313" key="3">
    <source>
        <dbReference type="EMBL" id="CAE2207142.1"/>
    </source>
</evidence>
<keyword evidence="1" id="KW-0732">Signal</keyword>
<protein>
    <recommendedName>
        <fullName evidence="2">DUF547 domain-containing protein</fullName>
    </recommendedName>
</protein>
<organism evidence="3">
    <name type="scientific">Vannella robusta</name>
    <dbReference type="NCBI Taxonomy" id="1487602"/>
    <lineage>
        <taxon>Eukaryota</taxon>
        <taxon>Amoebozoa</taxon>
        <taxon>Discosea</taxon>
        <taxon>Flabellinia</taxon>
        <taxon>Vannellidae</taxon>
        <taxon>Vannella</taxon>
    </lineage>
</organism>
<proteinExistence type="predicted"/>
<sequence>MGWQQVFVLFCFVLFVHAQGNATFDHSDWQFILDKYLHENATIRGINETAFDYEGLRRNMDVQFTNYINSLNSLSSLNDYSLDEQWAILINAYNVFAVNMIIENPTKLRLGKLNWPIKSIRDISGFFTQVWDLPAGYIAGQEYTMNQVETMVRDLNDPRIHACVVCASASCPDLQTFAFTGPGIDAQKNYSMTHFLQNTGKGLRIDSSNNIMYVSSIFNWYADDFENDNCTCLNGGRPFQSVEAFILTFAPPSVRQYYYQYKPSMQYLSYDWHMNAYSTSGGSIAYW</sequence>
<dbReference type="PANTHER" id="PTHR46361">
    <property type="entry name" value="ELECTRON CARRIER/ PROTEIN DISULFIDE OXIDOREDUCTASE"/>
    <property type="match status" value="1"/>
</dbReference>
<evidence type="ECO:0000256" key="1">
    <source>
        <dbReference type="SAM" id="SignalP"/>
    </source>
</evidence>
<evidence type="ECO:0000259" key="2">
    <source>
        <dbReference type="Pfam" id="PF04784"/>
    </source>
</evidence>